<dbReference type="PROSITE" id="PS50943">
    <property type="entry name" value="HTH_CROC1"/>
    <property type="match status" value="1"/>
</dbReference>
<evidence type="ECO:0000259" key="1">
    <source>
        <dbReference type="PROSITE" id="PS50943"/>
    </source>
</evidence>
<dbReference type="InterPro" id="IPR001387">
    <property type="entry name" value="Cro/C1-type_HTH"/>
</dbReference>
<gene>
    <name evidence="2" type="ORF">A7312_28320</name>
</gene>
<dbReference type="Gene3D" id="1.10.260.40">
    <property type="entry name" value="lambda repressor-like DNA-binding domains"/>
    <property type="match status" value="1"/>
</dbReference>
<dbReference type="InterPro" id="IPR010982">
    <property type="entry name" value="Lambda_DNA-bd_dom_sf"/>
</dbReference>
<evidence type="ECO:0000313" key="2">
    <source>
        <dbReference type="EMBL" id="ODA07649.1"/>
    </source>
</evidence>
<proteinExistence type="predicted"/>
<dbReference type="EMBL" id="LYND01000146">
    <property type="protein sequence ID" value="ODA07649.1"/>
    <property type="molecule type" value="Genomic_DNA"/>
</dbReference>
<sequence>MLKYKGKLRETLKDRDIKQSQLAVDAGVPQPYISRFDKSEQHNISNLFAVAKALGVSVEELFTVEESDENGSK</sequence>
<dbReference type="CDD" id="cd00093">
    <property type="entry name" value="HTH_XRE"/>
    <property type="match status" value="1"/>
</dbReference>
<dbReference type="SMART" id="SM00530">
    <property type="entry name" value="HTH_XRE"/>
    <property type="match status" value="1"/>
</dbReference>
<accession>A0ABX2Z8Q6</accession>
<dbReference type="RefSeq" id="WP_068940993.1">
    <property type="nucleotide sequence ID" value="NZ_LYND01000146.1"/>
</dbReference>
<comment type="caution">
    <text evidence="2">The sequence shown here is derived from an EMBL/GenBank/DDBJ whole genome shotgun (WGS) entry which is preliminary data.</text>
</comment>
<feature type="domain" description="HTH cro/C1-type" evidence="1">
    <location>
        <begin position="8"/>
        <end position="61"/>
    </location>
</feature>
<protein>
    <submittedName>
        <fullName evidence="2">Transcriptional regulator</fullName>
    </submittedName>
</protein>
<dbReference type="Pfam" id="PF13443">
    <property type="entry name" value="HTH_26"/>
    <property type="match status" value="1"/>
</dbReference>
<reference evidence="3" key="1">
    <citation type="submission" date="2016-05" db="EMBL/GenBank/DDBJ databases">
        <title>Whole genome shotgun sequencing of cultured foodborne pathogen.</title>
        <authorList>
            <person name="Zheng J."/>
            <person name="Timme R."/>
            <person name="Allard M."/>
            <person name="Strain E."/>
            <person name="Luo Y."/>
            <person name="Brown E."/>
        </authorList>
    </citation>
    <scope>NUCLEOTIDE SEQUENCE [LARGE SCALE GENOMIC DNA]</scope>
    <source>
        <strain evidence="3">CFSAN034343</strain>
    </source>
</reference>
<dbReference type="Proteomes" id="UP000094974">
    <property type="component" value="Unassembled WGS sequence"/>
</dbReference>
<organism evidence="2 3">
    <name type="scientific">Paenibacillus polymyxa</name>
    <name type="common">Bacillus polymyxa</name>
    <dbReference type="NCBI Taxonomy" id="1406"/>
    <lineage>
        <taxon>Bacteria</taxon>
        <taxon>Bacillati</taxon>
        <taxon>Bacillota</taxon>
        <taxon>Bacilli</taxon>
        <taxon>Bacillales</taxon>
        <taxon>Paenibacillaceae</taxon>
        <taxon>Paenibacillus</taxon>
    </lineage>
</organism>
<name>A0ABX2Z8Q6_PAEPO</name>
<keyword evidence="3" id="KW-1185">Reference proteome</keyword>
<dbReference type="SUPFAM" id="SSF47413">
    <property type="entry name" value="lambda repressor-like DNA-binding domains"/>
    <property type="match status" value="1"/>
</dbReference>
<evidence type="ECO:0000313" key="3">
    <source>
        <dbReference type="Proteomes" id="UP000094974"/>
    </source>
</evidence>